<dbReference type="Pfam" id="PF00858">
    <property type="entry name" value="ASC"/>
    <property type="match status" value="2"/>
</dbReference>
<keyword evidence="9 13" id="KW-0472">Membrane</keyword>
<feature type="transmembrane region" description="Helical" evidence="13">
    <location>
        <begin position="738"/>
        <end position="765"/>
    </location>
</feature>
<dbReference type="PRINTS" id="PR01078">
    <property type="entry name" value="AMINACHANNEL"/>
</dbReference>
<evidence type="ECO:0000256" key="10">
    <source>
        <dbReference type="ARBA" id="ARBA00023201"/>
    </source>
</evidence>
<evidence type="ECO:0000256" key="4">
    <source>
        <dbReference type="ARBA" id="ARBA00022461"/>
    </source>
</evidence>
<evidence type="ECO:0000256" key="3">
    <source>
        <dbReference type="ARBA" id="ARBA00022448"/>
    </source>
</evidence>
<accession>A0A8I6RKC2</accession>
<keyword evidence="6 13" id="KW-1133">Transmembrane helix</keyword>
<organism evidence="14 15">
    <name type="scientific">Cimex lectularius</name>
    <name type="common">Bed bug</name>
    <name type="synonym">Acanthia lectularia</name>
    <dbReference type="NCBI Taxonomy" id="79782"/>
    <lineage>
        <taxon>Eukaryota</taxon>
        <taxon>Metazoa</taxon>
        <taxon>Ecdysozoa</taxon>
        <taxon>Arthropoda</taxon>
        <taxon>Hexapoda</taxon>
        <taxon>Insecta</taxon>
        <taxon>Pterygota</taxon>
        <taxon>Neoptera</taxon>
        <taxon>Paraneoptera</taxon>
        <taxon>Hemiptera</taxon>
        <taxon>Heteroptera</taxon>
        <taxon>Panheteroptera</taxon>
        <taxon>Cimicomorpha</taxon>
        <taxon>Cimicidae</taxon>
        <taxon>Cimex</taxon>
    </lineage>
</organism>
<comment type="similarity">
    <text evidence="2 12">Belongs to the amiloride-sensitive sodium channel (TC 1.A.6) family.</text>
</comment>
<evidence type="ECO:0000256" key="11">
    <source>
        <dbReference type="ARBA" id="ARBA00023303"/>
    </source>
</evidence>
<keyword evidence="5 12" id="KW-0812">Transmembrane</keyword>
<evidence type="ECO:0000256" key="5">
    <source>
        <dbReference type="ARBA" id="ARBA00022692"/>
    </source>
</evidence>
<keyword evidence="7" id="KW-0915">Sodium</keyword>
<keyword evidence="3 12" id="KW-0813">Transport</keyword>
<proteinExistence type="inferred from homology"/>
<evidence type="ECO:0000256" key="12">
    <source>
        <dbReference type="RuleBase" id="RU000679"/>
    </source>
</evidence>
<dbReference type="EnsemblMetazoa" id="XM_014391119.2">
    <property type="protein sequence ID" value="XP_014246605.1"/>
    <property type="gene ID" value="LOC106664971"/>
</dbReference>
<dbReference type="KEGG" id="clec:106664971"/>
<dbReference type="PANTHER" id="PTHR11690">
    <property type="entry name" value="AMILORIDE-SENSITIVE SODIUM CHANNEL-RELATED"/>
    <property type="match status" value="1"/>
</dbReference>
<dbReference type="PANTHER" id="PTHR11690:SF184">
    <property type="entry name" value="PICKPOCKET 31"/>
    <property type="match status" value="1"/>
</dbReference>
<evidence type="ECO:0000313" key="14">
    <source>
        <dbReference type="EnsemblMetazoa" id="XP_014246605.1"/>
    </source>
</evidence>
<evidence type="ECO:0000256" key="13">
    <source>
        <dbReference type="SAM" id="Phobius"/>
    </source>
</evidence>
<evidence type="ECO:0000256" key="2">
    <source>
        <dbReference type="ARBA" id="ARBA00007193"/>
    </source>
</evidence>
<dbReference type="GO" id="GO:0005886">
    <property type="term" value="C:plasma membrane"/>
    <property type="evidence" value="ECO:0007669"/>
    <property type="project" value="TreeGrafter"/>
</dbReference>
<feature type="transmembrane region" description="Helical" evidence="13">
    <location>
        <begin position="40"/>
        <end position="62"/>
    </location>
</feature>
<evidence type="ECO:0000256" key="1">
    <source>
        <dbReference type="ARBA" id="ARBA00004141"/>
    </source>
</evidence>
<keyword evidence="11 12" id="KW-0407">Ion channel</keyword>
<keyword evidence="4 12" id="KW-0894">Sodium channel</keyword>
<evidence type="ECO:0000256" key="8">
    <source>
        <dbReference type="ARBA" id="ARBA00023065"/>
    </source>
</evidence>
<evidence type="ECO:0000256" key="9">
    <source>
        <dbReference type="ARBA" id="ARBA00023136"/>
    </source>
</evidence>
<sequence>MRLTKANLSFFKRIIIYFSKSSIHGLKYIAQADRHITERIFWALACSVATYATVLLLVAAHYNSENSPVSFVVSSAYLDWNTSFPAVSLCETGSLDKIDLARKRLYGVSSSKNLLFYVNDIAYFRGICESCEYRCSYEFNCTEDYETIVNAARLKLEDLILQCAWNDVPFNCSEKFALVSTELGPCYTMNSFHSNMKLNDFVSNRQIGLGKLKLSISTTEVRVFIHPHEDKPFPNTYIQPQIDINGFESFVTLLKIVEIENDPNLRSLAISKRKCRFPDENYLKYSKWYSYSGCIEECRLNHTIALCNCTHHFQPRVAGVQRCSVAQLTCLTRNDLYLRKLKSPGEMGMECNCMGTCIESEYSKIKTITVIFWSVVCSAAVYATFLLVSATWYNFQHNAVSFVVETSYLDWNTTFPTVTICENEAPDKIFDFSRKLFGKVRNMNLDFYLRDITFFDGTCNSCSMHCGITMNCTEDLDMLINELRSGCANLIGSCYWNGRQFDCCKHFLPLITELGVCYSLNSLQTKKYSSEWLDLVSNKYTGPGFLNMMVYESVKVFIHAEEDVPYLNHPQDEKAVLNWGLEFEMTFQVNEIENDQQLQKVSVEQRNCRFPSENPFNLYKFYSYSACVVNCRAEAQKRLCNCTHHFMPKQDGVQTCDIKGLTCLSKHSEMLRALRTSESKKKGLVCNCMSSCSEPEYTVISKISSRVEDIYGSKISIIMDNLPSQRFKRNVVRSRLDLVVSIGGTVGLFLGASILSTVELVYFIFLRWSYQEKTVNDRPTRKMNTLNRTKLKTNVKKNYNITNPHKHQQFYSDFRYPIL</sequence>
<evidence type="ECO:0000313" key="15">
    <source>
        <dbReference type="Proteomes" id="UP000494040"/>
    </source>
</evidence>
<keyword evidence="15" id="KW-1185">Reference proteome</keyword>
<dbReference type="AlphaFoldDB" id="A0A8I6RKC2"/>
<protein>
    <recommendedName>
        <fullName evidence="16">Pickpocket</fullName>
    </recommendedName>
</protein>
<dbReference type="RefSeq" id="XP_014246605.1">
    <property type="nucleotide sequence ID" value="XM_014391119.2"/>
</dbReference>
<dbReference type="InterPro" id="IPR001873">
    <property type="entry name" value="ENaC"/>
</dbReference>
<dbReference type="Gene3D" id="2.60.470.10">
    <property type="entry name" value="Acid-sensing ion channels like domains"/>
    <property type="match status" value="2"/>
</dbReference>
<keyword evidence="8 12" id="KW-0406">Ion transport</keyword>
<dbReference type="GeneID" id="106664971"/>
<dbReference type="Proteomes" id="UP000494040">
    <property type="component" value="Unassembled WGS sequence"/>
</dbReference>
<comment type="subcellular location">
    <subcellularLocation>
        <location evidence="1">Membrane</location>
        <topology evidence="1">Multi-pass membrane protein</topology>
    </subcellularLocation>
</comment>
<dbReference type="OrthoDB" id="8188903at2759"/>
<evidence type="ECO:0000256" key="7">
    <source>
        <dbReference type="ARBA" id="ARBA00023053"/>
    </source>
</evidence>
<reference evidence="14" key="1">
    <citation type="submission" date="2022-01" db="UniProtKB">
        <authorList>
            <consortium name="EnsemblMetazoa"/>
        </authorList>
    </citation>
    <scope>IDENTIFICATION</scope>
</reference>
<keyword evidence="10 12" id="KW-0739">Sodium transport</keyword>
<evidence type="ECO:0000256" key="6">
    <source>
        <dbReference type="ARBA" id="ARBA00022989"/>
    </source>
</evidence>
<dbReference type="Gene3D" id="1.10.287.770">
    <property type="entry name" value="YojJ-like"/>
    <property type="match status" value="1"/>
</dbReference>
<dbReference type="OMA" id="TECIREM"/>
<evidence type="ECO:0008006" key="16">
    <source>
        <dbReference type="Google" id="ProtNLM"/>
    </source>
</evidence>
<name>A0A8I6RKC2_CIMLE</name>
<dbReference type="GO" id="GO:0015280">
    <property type="term" value="F:ligand-gated sodium channel activity"/>
    <property type="evidence" value="ECO:0007669"/>
    <property type="project" value="TreeGrafter"/>
</dbReference>